<dbReference type="REBASE" id="396086">
    <property type="entry name" value="OspAP17ORF10925P"/>
</dbReference>
<reference evidence="2 3" key="1">
    <citation type="submission" date="2020-04" db="EMBL/GenBank/DDBJ databases">
        <authorList>
            <person name="Basu S."/>
            <person name="Maruthanayagam V."/>
            <person name="Chakraborty S."/>
            <person name="Pramanik A."/>
            <person name="Mukherjee J."/>
            <person name="Brink B."/>
        </authorList>
    </citation>
    <scope>NUCLEOTIDE SEQUENCE [LARGE SCALE GENOMIC DNA]</scope>
    <source>
        <strain evidence="2 3">AP17</strain>
    </source>
</reference>
<protein>
    <recommendedName>
        <fullName evidence="1">Restriction endonuclease type II NotI domain-containing protein</fullName>
    </recommendedName>
</protein>
<dbReference type="KEGG" id="oxy:HCG48_10930"/>
<dbReference type="Proteomes" id="UP000500857">
    <property type="component" value="Chromosome"/>
</dbReference>
<evidence type="ECO:0000313" key="2">
    <source>
        <dbReference type="EMBL" id="QIZ71039.1"/>
    </source>
</evidence>
<gene>
    <name evidence="2" type="ORF">HCG48_10930</name>
</gene>
<dbReference type="EMBL" id="CP051167">
    <property type="protein sequence ID" value="QIZ71039.1"/>
    <property type="molecule type" value="Genomic_DNA"/>
</dbReference>
<name>A0A6H1U097_9CYAN</name>
<evidence type="ECO:0000259" key="1">
    <source>
        <dbReference type="Pfam" id="PF12183"/>
    </source>
</evidence>
<proteinExistence type="predicted"/>
<accession>A0A6H1U097</accession>
<dbReference type="InterPro" id="IPR022009">
    <property type="entry name" value="Resctriction_endonuc_II_NotI"/>
</dbReference>
<organism evidence="2 3">
    <name type="scientific">Oxynema aestuarii AP17</name>
    <dbReference type="NCBI Taxonomy" id="2064643"/>
    <lineage>
        <taxon>Bacteria</taxon>
        <taxon>Bacillati</taxon>
        <taxon>Cyanobacteriota</taxon>
        <taxon>Cyanophyceae</taxon>
        <taxon>Oscillatoriophycideae</taxon>
        <taxon>Oscillatoriales</taxon>
        <taxon>Oscillatoriaceae</taxon>
        <taxon>Oxynema</taxon>
        <taxon>Oxynema aestuarii</taxon>
    </lineage>
</organism>
<keyword evidence="3" id="KW-1185">Reference proteome</keyword>
<evidence type="ECO:0000313" key="3">
    <source>
        <dbReference type="Proteomes" id="UP000500857"/>
    </source>
</evidence>
<feature type="domain" description="Restriction endonuclease type II NotI" evidence="1">
    <location>
        <begin position="18"/>
        <end position="233"/>
    </location>
</feature>
<dbReference type="AlphaFoldDB" id="A0A6H1U097"/>
<dbReference type="RefSeq" id="WP_168569194.1">
    <property type="nucleotide sequence ID" value="NZ_CP051167.1"/>
</dbReference>
<sequence>MSNNPLAEVFGFPSNSFSQEANRYRRDRLCPYNNKVANCTKDKANNPLGVCSIYHKKAPVITCPVRFRQDWLIAENAADFFFGKNQQWTILTEVRLKDANNQSAGNIDLVLVAYDRRGKIIDFGAVEVQSVYISGNIRQPFEVYMNQPENWENIKESQLTPYYPTPDYLSSSRKRLIPQLLYKGTILHEWGKKQVIAVQKAFFETLPSLVRVSRDRADLAWNLYDLQKQNDRFQLVLTDVVYTEYWAAINRISTPEIGHSENFIESLQKKLDSHLQN</sequence>
<dbReference type="Pfam" id="PF12183">
    <property type="entry name" value="NotI"/>
    <property type="match status" value="1"/>
</dbReference>